<name>A0A814YSF1_9BILA</name>
<dbReference type="OrthoDB" id="5850793at2759"/>
<dbReference type="GO" id="GO:0030154">
    <property type="term" value="P:cell differentiation"/>
    <property type="evidence" value="ECO:0007669"/>
    <property type="project" value="TreeGrafter"/>
</dbReference>
<dbReference type="PANTHER" id="PTHR24082:SF283">
    <property type="entry name" value="NUCLEAR HORMONE RECEPTOR HR96"/>
    <property type="match status" value="1"/>
</dbReference>
<comment type="caution">
    <text evidence="10">The sequence shown here is derived from an EMBL/GenBank/DDBJ whole genome shotgun (WGS) entry which is preliminary data.</text>
</comment>
<dbReference type="InterPro" id="IPR001628">
    <property type="entry name" value="Znf_hrmn_rcpt"/>
</dbReference>
<organism evidence="10 11">
    <name type="scientific">Rotaria sordida</name>
    <dbReference type="NCBI Taxonomy" id="392033"/>
    <lineage>
        <taxon>Eukaryota</taxon>
        <taxon>Metazoa</taxon>
        <taxon>Spiralia</taxon>
        <taxon>Gnathifera</taxon>
        <taxon>Rotifera</taxon>
        <taxon>Eurotatoria</taxon>
        <taxon>Bdelloidea</taxon>
        <taxon>Philodinida</taxon>
        <taxon>Philodinidae</taxon>
        <taxon>Rotaria</taxon>
    </lineage>
</organism>
<dbReference type="PROSITE" id="PS51030">
    <property type="entry name" value="NUCLEAR_REC_DBD_2"/>
    <property type="match status" value="1"/>
</dbReference>
<dbReference type="InterPro" id="IPR013088">
    <property type="entry name" value="Znf_NHR/GATA"/>
</dbReference>
<evidence type="ECO:0000256" key="8">
    <source>
        <dbReference type="ARBA" id="ARBA00023242"/>
    </source>
</evidence>
<evidence type="ECO:0000313" key="11">
    <source>
        <dbReference type="Proteomes" id="UP000663882"/>
    </source>
</evidence>
<dbReference type="EMBL" id="CAJNOO010002069">
    <property type="protein sequence ID" value="CAF1232707.1"/>
    <property type="molecule type" value="Genomic_DNA"/>
</dbReference>
<dbReference type="PROSITE" id="PS00031">
    <property type="entry name" value="NUCLEAR_REC_DBD_1"/>
    <property type="match status" value="1"/>
</dbReference>
<evidence type="ECO:0000256" key="6">
    <source>
        <dbReference type="ARBA" id="ARBA00023163"/>
    </source>
</evidence>
<keyword evidence="1" id="KW-0479">Metal-binding</keyword>
<evidence type="ECO:0000256" key="4">
    <source>
        <dbReference type="ARBA" id="ARBA00023015"/>
    </source>
</evidence>
<dbReference type="Pfam" id="PF00105">
    <property type="entry name" value="zf-C4"/>
    <property type="match status" value="1"/>
</dbReference>
<dbReference type="GO" id="GO:0008270">
    <property type="term" value="F:zinc ion binding"/>
    <property type="evidence" value="ECO:0007669"/>
    <property type="project" value="UniProtKB-KW"/>
</dbReference>
<dbReference type="SUPFAM" id="SSF57716">
    <property type="entry name" value="Glucocorticoid receptor-like (DNA-binding domain)"/>
    <property type="match status" value="1"/>
</dbReference>
<dbReference type="GO" id="GO:0000978">
    <property type="term" value="F:RNA polymerase II cis-regulatory region sequence-specific DNA binding"/>
    <property type="evidence" value="ECO:0007669"/>
    <property type="project" value="TreeGrafter"/>
</dbReference>
<keyword evidence="5" id="KW-0238">DNA-binding</keyword>
<evidence type="ECO:0000256" key="2">
    <source>
        <dbReference type="ARBA" id="ARBA00022771"/>
    </source>
</evidence>
<evidence type="ECO:0000256" key="5">
    <source>
        <dbReference type="ARBA" id="ARBA00023125"/>
    </source>
</evidence>
<dbReference type="InterPro" id="IPR050234">
    <property type="entry name" value="Nuclear_hormone_rcpt_NR1"/>
</dbReference>
<keyword evidence="8" id="KW-0539">Nucleus</keyword>
<accession>A0A814YSF1</accession>
<keyword evidence="4" id="KW-0805">Transcription regulation</keyword>
<dbReference type="AlphaFoldDB" id="A0A814YSF1"/>
<dbReference type="GO" id="GO:0000122">
    <property type="term" value="P:negative regulation of transcription by RNA polymerase II"/>
    <property type="evidence" value="ECO:0007669"/>
    <property type="project" value="TreeGrafter"/>
</dbReference>
<feature type="domain" description="Nuclear receptor" evidence="9">
    <location>
        <begin position="26"/>
        <end position="102"/>
    </location>
</feature>
<keyword evidence="7" id="KW-0675">Receptor</keyword>
<evidence type="ECO:0000313" key="10">
    <source>
        <dbReference type="EMBL" id="CAF1232707.1"/>
    </source>
</evidence>
<dbReference type="PANTHER" id="PTHR24082">
    <property type="entry name" value="NUCLEAR HORMONE RECEPTOR"/>
    <property type="match status" value="1"/>
</dbReference>
<gene>
    <name evidence="10" type="ORF">RFH988_LOCUS26253</name>
</gene>
<evidence type="ECO:0000259" key="9">
    <source>
        <dbReference type="PROSITE" id="PS51030"/>
    </source>
</evidence>
<keyword evidence="2" id="KW-0863">Zinc-finger</keyword>
<dbReference type="GO" id="GO:0004879">
    <property type="term" value="F:nuclear receptor activity"/>
    <property type="evidence" value="ECO:0007669"/>
    <property type="project" value="TreeGrafter"/>
</dbReference>
<dbReference type="GO" id="GO:0045944">
    <property type="term" value="P:positive regulation of transcription by RNA polymerase II"/>
    <property type="evidence" value="ECO:0007669"/>
    <property type="project" value="TreeGrafter"/>
</dbReference>
<dbReference type="Gene3D" id="3.30.50.10">
    <property type="entry name" value="Erythroid Transcription Factor GATA-1, subunit A"/>
    <property type="match status" value="1"/>
</dbReference>
<evidence type="ECO:0000256" key="7">
    <source>
        <dbReference type="ARBA" id="ARBA00023170"/>
    </source>
</evidence>
<dbReference type="SMART" id="SM00399">
    <property type="entry name" value="ZnF_C4"/>
    <property type="match status" value="1"/>
</dbReference>
<keyword evidence="6" id="KW-0804">Transcription</keyword>
<dbReference type="PRINTS" id="PR00047">
    <property type="entry name" value="STROIDFINGER"/>
</dbReference>
<evidence type="ECO:0000256" key="3">
    <source>
        <dbReference type="ARBA" id="ARBA00022833"/>
    </source>
</evidence>
<protein>
    <recommendedName>
        <fullName evidence="9">Nuclear receptor domain-containing protein</fullName>
    </recommendedName>
</protein>
<reference evidence="10" key="1">
    <citation type="submission" date="2021-02" db="EMBL/GenBank/DDBJ databases">
        <authorList>
            <person name="Nowell W R."/>
        </authorList>
    </citation>
    <scope>NUCLEOTIDE SEQUENCE</scope>
</reference>
<keyword evidence="3" id="KW-0862">Zinc</keyword>
<dbReference type="Proteomes" id="UP000663882">
    <property type="component" value="Unassembled WGS sequence"/>
</dbReference>
<sequence length="397" mass="45890">MNFKRPLSLSPIHHRFNKTHIEFNKNKCCQVCGDKANIFNYGALSCASCKTFFRRHGFHPEDIPQCDFYGNCEITIQSRRMCTACRFSKCLAIGMSPDLIRKEDFTGKSRSLIKPKQQYMCLSKLGTSNTIFSTMNLLSRDISSLSPDNWILLSNLVHAFDSFAPSYEVKRMIKFLTTTSVDIQYKLQQSLNIVSMICQSIQSSINSTADFRIMTTEEQCSLVQRNTLGIWAFYSMVILYHCDMFDNISSKSIMNPLYKLDDVEYTRSLTMRLDPDPTLVKLIIMVLSFSSNCFTIHADQNMQRDSLLMGTFRLLGSQNAYVEIMWKYMLYRYGYFESAKRFCELIKIMLDEINMASNIYDNNKIHQNLANQIIEGTKRSLTFDGSENIPLWGKNEI</sequence>
<proteinExistence type="predicted"/>
<evidence type="ECO:0000256" key="1">
    <source>
        <dbReference type="ARBA" id="ARBA00022723"/>
    </source>
</evidence>